<feature type="transmembrane region" description="Helical" evidence="5">
    <location>
        <begin position="189"/>
        <end position="209"/>
    </location>
</feature>
<evidence type="ECO:0000313" key="8">
    <source>
        <dbReference type="EMBL" id="CAF1145933.1"/>
    </source>
</evidence>
<feature type="transmembrane region" description="Helical" evidence="5">
    <location>
        <begin position="61"/>
        <end position="84"/>
    </location>
</feature>
<evidence type="ECO:0000256" key="5">
    <source>
        <dbReference type="SAM" id="Phobius"/>
    </source>
</evidence>
<dbReference type="InterPro" id="IPR017452">
    <property type="entry name" value="GPCR_Rhodpsn_7TM"/>
</dbReference>
<dbReference type="AlphaFoldDB" id="A0A814QWM8"/>
<keyword evidence="9" id="KW-1185">Reference proteome</keyword>
<protein>
    <recommendedName>
        <fullName evidence="6">G-protein coupled receptors family 1 profile domain-containing protein</fullName>
    </recommendedName>
</protein>
<evidence type="ECO:0000256" key="3">
    <source>
        <dbReference type="ARBA" id="ARBA00022989"/>
    </source>
</evidence>
<feature type="transmembrane region" description="Helical" evidence="5">
    <location>
        <begin position="22"/>
        <end position="40"/>
    </location>
</feature>
<dbReference type="GO" id="GO:0016020">
    <property type="term" value="C:membrane"/>
    <property type="evidence" value="ECO:0007669"/>
    <property type="project" value="UniProtKB-SubCell"/>
</dbReference>
<evidence type="ECO:0000313" key="7">
    <source>
        <dbReference type="EMBL" id="CAF1125234.1"/>
    </source>
</evidence>
<feature type="transmembrane region" description="Helical" evidence="5">
    <location>
        <begin position="104"/>
        <end position="126"/>
    </location>
</feature>
<keyword evidence="3 5" id="KW-1133">Transmembrane helix</keyword>
<dbReference type="Proteomes" id="UP000663877">
    <property type="component" value="Unassembled WGS sequence"/>
</dbReference>
<name>A0A814QWM8_9BILA</name>
<keyword evidence="4 5" id="KW-0472">Membrane</keyword>
<dbReference type="PROSITE" id="PS50262">
    <property type="entry name" value="G_PROTEIN_RECEP_F1_2"/>
    <property type="match status" value="1"/>
</dbReference>
<reference evidence="7" key="1">
    <citation type="submission" date="2021-02" db="EMBL/GenBank/DDBJ databases">
        <authorList>
            <person name="Nowell W R."/>
        </authorList>
    </citation>
    <scope>NUCLEOTIDE SEQUENCE</scope>
</reference>
<proteinExistence type="predicted"/>
<dbReference type="CDD" id="cd00637">
    <property type="entry name" value="7tm_classA_rhodopsin-like"/>
    <property type="match status" value="1"/>
</dbReference>
<dbReference type="EMBL" id="CAJNOM010000151">
    <property type="protein sequence ID" value="CAF1145933.1"/>
    <property type="molecule type" value="Genomic_DNA"/>
</dbReference>
<dbReference type="Proteomes" id="UP000663832">
    <property type="component" value="Unassembled WGS sequence"/>
</dbReference>
<feature type="domain" description="G-protein coupled receptors family 1 profile" evidence="6">
    <location>
        <begin position="1"/>
        <end position="164"/>
    </location>
</feature>
<evidence type="ECO:0000259" key="6">
    <source>
        <dbReference type="PROSITE" id="PS50262"/>
    </source>
</evidence>
<comment type="caution">
    <text evidence="7">The sequence shown here is derived from an EMBL/GenBank/DDBJ whole genome shotgun (WGS) entry which is preliminary data.</text>
</comment>
<sequence>MTNVHIHPTIADIKNNTLWCQLKTYLLTIALISSLYSNTLQALYRFFRIIFYTHPYFYRNIYLYIFGILIQIFLSALQPLPVLLTGAYQYEDHHCQMLLTDWHGITMGTFLIWLSPVTITVVIYAYTWRYIHRYSQILTVRQQARIIRDFTVIRRILWLNVFPLVFGTPEICLTIVYCVSGYIEWWANYLSWFTCILSFIGMSIIHTRFSPHLRVLWSRRSNRINPNPVITLRNLQ</sequence>
<dbReference type="OrthoDB" id="9995259at2759"/>
<evidence type="ECO:0000256" key="4">
    <source>
        <dbReference type="ARBA" id="ARBA00023136"/>
    </source>
</evidence>
<gene>
    <name evidence="7" type="ORF">BJG266_LOCUS22686</name>
    <name evidence="8" type="ORF">QVE165_LOCUS22745</name>
</gene>
<evidence type="ECO:0000256" key="2">
    <source>
        <dbReference type="ARBA" id="ARBA00022692"/>
    </source>
</evidence>
<evidence type="ECO:0000313" key="9">
    <source>
        <dbReference type="Proteomes" id="UP000663832"/>
    </source>
</evidence>
<dbReference type="SUPFAM" id="SSF81321">
    <property type="entry name" value="Family A G protein-coupled receptor-like"/>
    <property type="match status" value="1"/>
</dbReference>
<dbReference type="Gene3D" id="1.20.1070.10">
    <property type="entry name" value="Rhodopsin 7-helix transmembrane proteins"/>
    <property type="match status" value="1"/>
</dbReference>
<keyword evidence="2 5" id="KW-0812">Transmembrane</keyword>
<evidence type="ECO:0000313" key="10">
    <source>
        <dbReference type="Proteomes" id="UP000663877"/>
    </source>
</evidence>
<evidence type="ECO:0000256" key="1">
    <source>
        <dbReference type="ARBA" id="ARBA00004370"/>
    </source>
</evidence>
<accession>A0A814QWM8</accession>
<organism evidence="7 10">
    <name type="scientific">Adineta steineri</name>
    <dbReference type="NCBI Taxonomy" id="433720"/>
    <lineage>
        <taxon>Eukaryota</taxon>
        <taxon>Metazoa</taxon>
        <taxon>Spiralia</taxon>
        <taxon>Gnathifera</taxon>
        <taxon>Rotifera</taxon>
        <taxon>Eurotatoria</taxon>
        <taxon>Bdelloidea</taxon>
        <taxon>Adinetida</taxon>
        <taxon>Adinetidae</taxon>
        <taxon>Adineta</taxon>
    </lineage>
</organism>
<comment type="subcellular location">
    <subcellularLocation>
        <location evidence="1">Membrane</location>
    </subcellularLocation>
</comment>
<feature type="transmembrane region" description="Helical" evidence="5">
    <location>
        <begin position="157"/>
        <end position="183"/>
    </location>
</feature>
<dbReference type="EMBL" id="CAJNOI010000144">
    <property type="protein sequence ID" value="CAF1125234.1"/>
    <property type="molecule type" value="Genomic_DNA"/>
</dbReference>